<accession>Q7NGB5</accession>
<dbReference type="PhylomeDB" id="Q7NGB5"/>
<organism evidence="4 5">
    <name type="scientific">Gloeobacter violaceus (strain ATCC 29082 / PCC 7421)</name>
    <dbReference type="NCBI Taxonomy" id="251221"/>
    <lineage>
        <taxon>Bacteria</taxon>
        <taxon>Bacillati</taxon>
        <taxon>Cyanobacteriota</taxon>
        <taxon>Cyanophyceae</taxon>
        <taxon>Gloeobacterales</taxon>
        <taxon>Gloeobacteraceae</taxon>
        <taxon>Gloeobacter</taxon>
    </lineage>
</organism>
<dbReference type="KEGG" id="gvi:glr3257"/>
<evidence type="ECO:0000256" key="2">
    <source>
        <dbReference type="ARBA" id="ARBA00023276"/>
    </source>
</evidence>
<dbReference type="RefSeq" id="WP_011143247.1">
    <property type="nucleotide sequence ID" value="NC_005125.1"/>
</dbReference>
<proteinExistence type="predicted"/>
<dbReference type="OrthoDB" id="504564at2"/>
<dbReference type="eggNOG" id="COG0702">
    <property type="taxonomic scope" value="Bacteria"/>
</dbReference>
<dbReference type="GO" id="GO:0015979">
    <property type="term" value="P:photosynthesis"/>
    <property type="evidence" value="ECO:0007669"/>
    <property type="project" value="UniProtKB-KW"/>
</dbReference>
<evidence type="ECO:0000313" key="5">
    <source>
        <dbReference type="Proteomes" id="UP000000557"/>
    </source>
</evidence>
<dbReference type="PANTHER" id="PTHR47128:SF2">
    <property type="entry name" value="PROTEIN HIGH CHLOROPHYLL FLUORESCENCE PHENOTYPE 244, CHLOROPLASTIC"/>
    <property type="match status" value="1"/>
</dbReference>
<dbReference type="STRING" id="251221.gene:10760766"/>
<protein>
    <submittedName>
        <fullName evidence="4">Glr3257 protein</fullName>
    </submittedName>
</protein>
<dbReference type="InterPro" id="IPR036291">
    <property type="entry name" value="NAD(P)-bd_dom_sf"/>
</dbReference>
<reference evidence="4 5" key="2">
    <citation type="journal article" date="2003" name="DNA Res.">
        <title>Complete genome structure of Gloeobacter violaceus PCC 7421, a cyanobacterium that lacks thylakoids (supplement).</title>
        <authorList>
            <person name="Nakamura Y."/>
            <person name="Kaneko T."/>
            <person name="Sato S."/>
            <person name="Mimuro M."/>
            <person name="Miyashita H."/>
            <person name="Tsuchiya T."/>
            <person name="Sasamoto S."/>
            <person name="Watanabe A."/>
            <person name="Kawashima K."/>
            <person name="Kishida Y."/>
            <person name="Kiyokawa C."/>
            <person name="Kohara M."/>
            <person name="Matsumoto M."/>
            <person name="Matsuno A."/>
            <person name="Nakazaki N."/>
            <person name="Shimpo S."/>
            <person name="Takeuchi C."/>
            <person name="Yamada M."/>
            <person name="Tabata S."/>
        </authorList>
    </citation>
    <scope>NUCLEOTIDE SEQUENCE [LARGE SCALE GENOMIC DNA]</scope>
    <source>
        <strain evidence="5">ATCC 29082 / PCC 7421</strain>
    </source>
</reference>
<dbReference type="InterPro" id="IPR044256">
    <property type="entry name" value="HCF244-like"/>
</dbReference>
<dbReference type="Pfam" id="PF13460">
    <property type="entry name" value="NAD_binding_10"/>
    <property type="match status" value="1"/>
</dbReference>
<reference evidence="4 5" key="1">
    <citation type="journal article" date="2003" name="DNA Res.">
        <title>Complete genome structure of Gloeobacter violaceus PCC 7421, a cyanobacterium that lacks thylakoids.</title>
        <authorList>
            <person name="Nakamura Y."/>
            <person name="Kaneko T."/>
            <person name="Sato S."/>
            <person name="Mimuro M."/>
            <person name="Miyashita H."/>
            <person name="Tsuchiya T."/>
            <person name="Sasamoto S."/>
            <person name="Watanabe A."/>
            <person name="Kawashima K."/>
            <person name="Kishida Y."/>
            <person name="Kiyokawa C."/>
            <person name="Kohara M."/>
            <person name="Matsumoto M."/>
            <person name="Matsuno A."/>
            <person name="Nakazaki N."/>
            <person name="Shimpo S."/>
            <person name="Takeuchi C."/>
            <person name="Yamada M."/>
            <person name="Tabata S."/>
        </authorList>
    </citation>
    <scope>NUCLEOTIDE SEQUENCE [LARGE SCALE GENOMIC DNA]</scope>
    <source>
        <strain evidence="5">ATCC 29082 / PCC 7421</strain>
    </source>
</reference>
<dbReference type="HOGENOM" id="CLU_007383_10_3_3"/>
<dbReference type="EMBL" id="BA000045">
    <property type="protein sequence ID" value="BAC91198.1"/>
    <property type="molecule type" value="Genomic_DNA"/>
</dbReference>
<keyword evidence="5" id="KW-1185">Reference proteome</keyword>
<evidence type="ECO:0000313" key="4">
    <source>
        <dbReference type="EMBL" id="BAC91198.1"/>
    </source>
</evidence>
<dbReference type="CDD" id="cd05243">
    <property type="entry name" value="SDR_a5"/>
    <property type="match status" value="1"/>
</dbReference>
<sequence>MKILVMGATGNLGRQVVRRAIDEGHTVRCGVRNREKAQFLEQWGAQLFGGDLREADCYEPLLADMEAVILTASALASRDGRDKTNNIDNVDDAGMRAFIDAMRGRPLQRAVYTSVLRCDEFPDSKMMRTKHKVEEHLERSGVPYTILRLSAFMQGLIPEFALPILEKKPVRIQRNPSPIAYISTLDAAKFAVAACTLPILNNRTIGVSGPEVWDVQAIIKLCDDLSGVKQIPKVSILSEGQKRINELLARMLNPNLIELLRFSEAFATGQTYSADMDAAGELFGIPATSLTKVEPFLQEYFAIIKRRLREKNYQEPKVKSPF</sequence>
<dbReference type="SUPFAM" id="SSF51735">
    <property type="entry name" value="NAD(P)-binding Rossmann-fold domains"/>
    <property type="match status" value="1"/>
</dbReference>
<dbReference type="InterPro" id="IPR016040">
    <property type="entry name" value="NAD(P)-bd_dom"/>
</dbReference>
<keyword evidence="2" id="KW-0604">Photosystem II</keyword>
<dbReference type="PANTHER" id="PTHR47128">
    <property type="match status" value="1"/>
</dbReference>
<dbReference type="PATRIC" id="fig|251221.4.peg.3288"/>
<dbReference type="InParanoid" id="Q7NGB5"/>
<name>Q7NGB5_GLOVI</name>
<evidence type="ECO:0000259" key="3">
    <source>
        <dbReference type="Pfam" id="PF13460"/>
    </source>
</evidence>
<dbReference type="EnsemblBacteria" id="BAC91198">
    <property type="protein sequence ID" value="BAC91198"/>
    <property type="gene ID" value="BAC91198"/>
</dbReference>
<keyword evidence="1" id="KW-0602">Photosynthesis</keyword>
<dbReference type="Gene3D" id="3.40.50.720">
    <property type="entry name" value="NAD(P)-binding Rossmann-like Domain"/>
    <property type="match status" value="1"/>
</dbReference>
<gene>
    <name evidence="4" type="ordered locus">glr3257</name>
</gene>
<feature type="domain" description="NAD(P)-binding" evidence="3">
    <location>
        <begin position="7"/>
        <end position="164"/>
    </location>
</feature>
<dbReference type="GO" id="GO:0009523">
    <property type="term" value="C:photosystem II"/>
    <property type="evidence" value="ECO:0007669"/>
    <property type="project" value="UniProtKB-KW"/>
</dbReference>
<evidence type="ECO:0000256" key="1">
    <source>
        <dbReference type="ARBA" id="ARBA00022531"/>
    </source>
</evidence>
<dbReference type="Proteomes" id="UP000000557">
    <property type="component" value="Chromosome"/>
</dbReference>
<dbReference type="AlphaFoldDB" id="Q7NGB5"/>